<dbReference type="RefSeq" id="WP_350776149.1">
    <property type="nucleotide sequence ID" value="NZ_JBEPEK010000004.1"/>
</dbReference>
<name>A0ABV1WMS1_9ACTN</name>
<evidence type="ECO:0000313" key="1">
    <source>
        <dbReference type="EMBL" id="MER7178112.1"/>
    </source>
</evidence>
<sequence>MVIEAALSVGNPEAPKIIPFGSLDADQGTASLTPEDENHKPFHAIICTGI</sequence>
<dbReference type="EMBL" id="JBEPEK010000004">
    <property type="protein sequence ID" value="MER7178112.1"/>
    <property type="molecule type" value="Genomic_DNA"/>
</dbReference>
<keyword evidence="2" id="KW-1185">Reference proteome</keyword>
<protein>
    <submittedName>
        <fullName evidence="1">Uncharacterized protein</fullName>
    </submittedName>
</protein>
<comment type="caution">
    <text evidence="1">The sequence shown here is derived from an EMBL/GenBank/DDBJ whole genome shotgun (WGS) entry which is preliminary data.</text>
</comment>
<reference evidence="1 2" key="1">
    <citation type="submission" date="2024-06" db="EMBL/GenBank/DDBJ databases">
        <title>The Natural Products Discovery Center: Release of the First 8490 Sequenced Strains for Exploring Actinobacteria Biosynthetic Diversity.</title>
        <authorList>
            <person name="Kalkreuter E."/>
            <person name="Kautsar S.A."/>
            <person name="Yang D."/>
            <person name="Bader C.D."/>
            <person name="Teijaro C.N."/>
            <person name="Fluegel L."/>
            <person name="Davis C.M."/>
            <person name="Simpson J.R."/>
            <person name="Lauterbach L."/>
            <person name="Steele A.D."/>
            <person name="Gui C."/>
            <person name="Meng S."/>
            <person name="Li G."/>
            <person name="Viehrig K."/>
            <person name="Ye F."/>
            <person name="Su P."/>
            <person name="Kiefer A.F."/>
            <person name="Nichols A."/>
            <person name="Cepeda A.J."/>
            <person name="Yan W."/>
            <person name="Fan B."/>
            <person name="Jiang Y."/>
            <person name="Adhikari A."/>
            <person name="Zheng C.-J."/>
            <person name="Schuster L."/>
            <person name="Cowan T.M."/>
            <person name="Smanski M.J."/>
            <person name="Chevrette M.G."/>
            <person name="De Carvalho L.P.S."/>
            <person name="Shen B."/>
        </authorList>
    </citation>
    <scope>NUCLEOTIDE SEQUENCE [LARGE SCALE GENOMIC DNA]</scope>
    <source>
        <strain evidence="1 2">NPDC000234</strain>
    </source>
</reference>
<accession>A0ABV1WMS1</accession>
<organism evidence="1 2">
    <name type="scientific">Streptomyces hyaluromycini</name>
    <dbReference type="NCBI Taxonomy" id="1377993"/>
    <lineage>
        <taxon>Bacteria</taxon>
        <taxon>Bacillati</taxon>
        <taxon>Actinomycetota</taxon>
        <taxon>Actinomycetes</taxon>
        <taxon>Kitasatosporales</taxon>
        <taxon>Streptomycetaceae</taxon>
        <taxon>Streptomyces</taxon>
    </lineage>
</organism>
<gene>
    <name evidence="1" type="ORF">ABT404_01200</name>
</gene>
<evidence type="ECO:0000313" key="2">
    <source>
        <dbReference type="Proteomes" id="UP001474181"/>
    </source>
</evidence>
<proteinExistence type="predicted"/>
<dbReference type="Proteomes" id="UP001474181">
    <property type="component" value="Unassembled WGS sequence"/>
</dbReference>